<reference evidence="1 2" key="1">
    <citation type="submission" date="2021-06" db="EMBL/GenBank/DDBJ databases">
        <authorList>
            <person name="Palmer J.M."/>
        </authorList>
    </citation>
    <scope>NUCLEOTIDE SEQUENCE [LARGE SCALE GENOMIC DNA]</scope>
    <source>
        <strain evidence="2">if_2019</strain>
        <tissue evidence="1">Muscle</tissue>
    </source>
</reference>
<comment type="caution">
    <text evidence="1">The sequence shown here is derived from an EMBL/GenBank/DDBJ whole genome shotgun (WGS) entry which is preliminary data.</text>
</comment>
<dbReference type="Proteomes" id="UP001482620">
    <property type="component" value="Unassembled WGS sequence"/>
</dbReference>
<keyword evidence="2" id="KW-1185">Reference proteome</keyword>
<organism evidence="1 2">
    <name type="scientific">Ilyodon furcidens</name>
    <name type="common">goldbreast splitfin</name>
    <dbReference type="NCBI Taxonomy" id="33524"/>
    <lineage>
        <taxon>Eukaryota</taxon>
        <taxon>Metazoa</taxon>
        <taxon>Chordata</taxon>
        <taxon>Craniata</taxon>
        <taxon>Vertebrata</taxon>
        <taxon>Euteleostomi</taxon>
        <taxon>Actinopterygii</taxon>
        <taxon>Neopterygii</taxon>
        <taxon>Teleostei</taxon>
        <taxon>Neoteleostei</taxon>
        <taxon>Acanthomorphata</taxon>
        <taxon>Ovalentaria</taxon>
        <taxon>Atherinomorphae</taxon>
        <taxon>Cyprinodontiformes</taxon>
        <taxon>Goodeidae</taxon>
        <taxon>Ilyodon</taxon>
    </lineage>
</organism>
<proteinExistence type="predicted"/>
<sequence>MSLHCGRKLEYPLRTHACTGRTCKLRAERLQALEPRTLWLQGNSATNCVTVQSPQNSNSYYLDITRPFYVEPRNIVSDDLQERISAEAAILNSRVHYYSRLTGSSDTVLSPPNHVIPTAEEIYIYSPLGTAFKVPDSVQASKNPSIVTIFAIWNTMMGTSILSIPWGIKQAINFFNFFLHILWLSAKAVIVELKAVIVELEIHFVGPVLLKTESTFFIHFMSSGWFHYGDHHPYLHWPTNAVLLLHCHQITKGNK</sequence>
<name>A0ABV0V8P4_9TELE</name>
<gene>
    <name evidence="1" type="ORF">ILYODFUR_029103</name>
</gene>
<evidence type="ECO:0000313" key="1">
    <source>
        <dbReference type="EMBL" id="MEQ2253137.1"/>
    </source>
</evidence>
<accession>A0ABV0V8P4</accession>
<evidence type="ECO:0000313" key="2">
    <source>
        <dbReference type="Proteomes" id="UP001482620"/>
    </source>
</evidence>
<protein>
    <submittedName>
        <fullName evidence="1">Uncharacterized protein</fullName>
    </submittedName>
</protein>
<dbReference type="EMBL" id="JAHRIQ010096775">
    <property type="protein sequence ID" value="MEQ2253137.1"/>
    <property type="molecule type" value="Genomic_DNA"/>
</dbReference>